<evidence type="ECO:0000256" key="6">
    <source>
        <dbReference type="ARBA" id="ARBA00022490"/>
    </source>
</evidence>
<dbReference type="PANTHER" id="PTHR21771">
    <property type="entry name" value="MITOCHONDRIA-EATING PROTEIN-RELATED"/>
    <property type="match status" value="1"/>
</dbReference>
<gene>
    <name evidence="14" type="ORF">LAZ67_1002582</name>
</gene>
<evidence type="ECO:0000256" key="9">
    <source>
        <dbReference type="ARBA" id="ARBA00023121"/>
    </source>
</evidence>
<evidence type="ECO:0000256" key="11">
    <source>
        <dbReference type="ARBA" id="ARBA00023136"/>
    </source>
</evidence>
<evidence type="ECO:0000313" key="14">
    <source>
        <dbReference type="EMBL" id="UYV60844.1"/>
    </source>
</evidence>
<evidence type="ECO:0000256" key="5">
    <source>
        <dbReference type="ARBA" id="ARBA00019863"/>
    </source>
</evidence>
<comment type="similarity">
    <text evidence="4">Belongs to the MIEAP family.</text>
</comment>
<feature type="domain" description="Mitochondria-eating protein C-terminal" evidence="13">
    <location>
        <begin position="162"/>
        <end position="258"/>
    </location>
</feature>
<evidence type="ECO:0000256" key="7">
    <source>
        <dbReference type="ARBA" id="ARBA00022787"/>
    </source>
</evidence>
<evidence type="ECO:0000256" key="1">
    <source>
        <dbReference type="ARBA" id="ARBA00004294"/>
    </source>
</evidence>
<reference evidence="14 15" key="1">
    <citation type="submission" date="2022-01" db="EMBL/GenBank/DDBJ databases">
        <title>A chromosomal length assembly of Cordylochernes scorpioides.</title>
        <authorList>
            <person name="Zeh D."/>
            <person name="Zeh J."/>
        </authorList>
    </citation>
    <scope>NUCLEOTIDE SEQUENCE [LARGE SCALE GENOMIC DNA]</scope>
    <source>
        <strain evidence="14">IN4F17</strain>
        <tissue evidence="14">Whole Body</tissue>
    </source>
</reference>
<keyword evidence="15" id="KW-1185">Reference proteome</keyword>
<evidence type="ECO:0000256" key="4">
    <source>
        <dbReference type="ARBA" id="ARBA00008233"/>
    </source>
</evidence>
<dbReference type="Pfam" id="PF16026">
    <property type="entry name" value="MIEAP"/>
    <property type="match status" value="2"/>
</dbReference>
<comment type="subcellular location">
    <subcellularLocation>
        <location evidence="3">Cytoplasm</location>
    </subcellularLocation>
    <subcellularLocation>
        <location evidence="2">Mitochondrion matrix</location>
    </subcellularLocation>
    <subcellularLocation>
        <location evidence="1">Mitochondrion outer membrane</location>
    </subcellularLocation>
</comment>
<dbReference type="InterPro" id="IPR026169">
    <property type="entry name" value="MIEAP"/>
</dbReference>
<organism evidence="14 15">
    <name type="scientific">Cordylochernes scorpioides</name>
    <dbReference type="NCBI Taxonomy" id="51811"/>
    <lineage>
        <taxon>Eukaryota</taxon>
        <taxon>Metazoa</taxon>
        <taxon>Ecdysozoa</taxon>
        <taxon>Arthropoda</taxon>
        <taxon>Chelicerata</taxon>
        <taxon>Arachnida</taxon>
        <taxon>Pseudoscorpiones</taxon>
        <taxon>Cheliferoidea</taxon>
        <taxon>Chernetidae</taxon>
        <taxon>Cordylochernes</taxon>
    </lineage>
</organism>
<accession>A0ABY6JWC4</accession>
<evidence type="ECO:0000259" key="13">
    <source>
        <dbReference type="Pfam" id="PF16026"/>
    </source>
</evidence>
<feature type="domain" description="Mitochondria-eating protein C-terminal" evidence="13">
    <location>
        <begin position="31"/>
        <end position="129"/>
    </location>
</feature>
<keyword evidence="10" id="KW-0496">Mitochondrion</keyword>
<evidence type="ECO:0000256" key="10">
    <source>
        <dbReference type="ARBA" id="ARBA00023128"/>
    </source>
</evidence>
<protein>
    <recommendedName>
        <fullName evidence="5">Mitochondria-eating protein</fullName>
    </recommendedName>
    <alternativeName>
        <fullName evidence="12">Spermatogenesis-associated protein 18</fullName>
    </alternativeName>
</protein>
<evidence type="ECO:0000256" key="2">
    <source>
        <dbReference type="ARBA" id="ARBA00004305"/>
    </source>
</evidence>
<keyword evidence="8" id="KW-0175">Coiled coil</keyword>
<dbReference type="Proteomes" id="UP001235939">
    <property type="component" value="Chromosome 01"/>
</dbReference>
<evidence type="ECO:0000256" key="8">
    <source>
        <dbReference type="ARBA" id="ARBA00023054"/>
    </source>
</evidence>
<evidence type="ECO:0000256" key="3">
    <source>
        <dbReference type="ARBA" id="ARBA00004496"/>
    </source>
</evidence>
<keyword evidence="11" id="KW-0472">Membrane</keyword>
<sequence length="258" mass="29128">MKVTRKCVCTRVIWCANTVGSRLGEANGPPRALIRQYGNLYAQARVDTLDALDALPELRHLDDLKAKLLFSVIVLAFRSVQATLMEVYRGVRRALQLPETEPLPRELETAVGNYLGGTAGRFDLRRNVEVSLGVSLWLYWTIDNILLISYCSIGSNQSTVLCLQEVCDQIWATLFDYPGLKTCRGLVAYVRDCIRVAWGLRVHCPPYRLEFETRSFRRDLHVRFHASGRDSTLVKTYLWPALVEDGPGTCVHKGVVLT</sequence>
<keyword evidence="9" id="KW-0446">Lipid-binding</keyword>
<keyword evidence="6" id="KW-0963">Cytoplasm</keyword>
<evidence type="ECO:0000256" key="12">
    <source>
        <dbReference type="ARBA" id="ARBA00032687"/>
    </source>
</evidence>
<name>A0ABY6JWC4_9ARAC</name>
<keyword evidence="7" id="KW-1000">Mitochondrion outer membrane</keyword>
<dbReference type="EMBL" id="CP092863">
    <property type="protein sequence ID" value="UYV60844.1"/>
    <property type="molecule type" value="Genomic_DNA"/>
</dbReference>
<proteinExistence type="inferred from homology"/>
<dbReference type="InterPro" id="IPR031981">
    <property type="entry name" value="MIEAP_C"/>
</dbReference>
<evidence type="ECO:0000313" key="15">
    <source>
        <dbReference type="Proteomes" id="UP001235939"/>
    </source>
</evidence>
<dbReference type="PANTHER" id="PTHR21771:SF1">
    <property type="entry name" value="MITOCHONDRIA-EATING PROTEIN"/>
    <property type="match status" value="1"/>
</dbReference>